<evidence type="ECO:0000256" key="4">
    <source>
        <dbReference type="HAMAP-Rule" id="MF_00622"/>
    </source>
</evidence>
<feature type="domain" description="Exoribonuclease phosphorolytic" evidence="5">
    <location>
        <begin position="36"/>
        <end position="170"/>
    </location>
</feature>
<dbReference type="InterPro" id="IPR027408">
    <property type="entry name" value="PNPase/RNase_PH_dom_sf"/>
</dbReference>
<dbReference type="InterPro" id="IPR036345">
    <property type="entry name" value="ExoRNase_PH_dom2_sf"/>
</dbReference>
<dbReference type="AlphaFoldDB" id="A0A832YXX2"/>
<reference evidence="7" key="1">
    <citation type="journal article" date="2020" name="ISME J.">
        <title>Gammaproteobacteria mediating utilization of methyl-, sulfur- and petroleum organic compounds in deep ocean hydrothermal plumes.</title>
        <authorList>
            <person name="Zhou Z."/>
            <person name="Liu Y."/>
            <person name="Pan J."/>
            <person name="Cron B.R."/>
            <person name="Toner B.M."/>
            <person name="Anantharaman K."/>
            <person name="Breier J.A."/>
            <person name="Dick G.J."/>
            <person name="Li M."/>
        </authorList>
    </citation>
    <scope>NUCLEOTIDE SEQUENCE</scope>
    <source>
        <strain evidence="7">SZUA-1435</strain>
    </source>
</reference>
<name>A0A832YXX2_9CREN</name>
<dbReference type="InterPro" id="IPR001247">
    <property type="entry name" value="ExoRNase_PH_dom1"/>
</dbReference>
<dbReference type="Pfam" id="PF01138">
    <property type="entry name" value="RNase_PH"/>
    <property type="match status" value="1"/>
</dbReference>
<dbReference type="SUPFAM" id="SSF54211">
    <property type="entry name" value="Ribosomal protein S5 domain 2-like"/>
    <property type="match status" value="1"/>
</dbReference>
<comment type="subunit">
    <text evidence="4">Component of the archaeal exosome complex. Forms a hexameric ring-like arrangement composed of 3 Rrp41-Rrp42 heterodimers. The hexameric ring associates with a trimer of Rrp4 and/or Csl4 subunits.</text>
</comment>
<dbReference type="InterPro" id="IPR020869">
    <property type="entry name" value="Rrp42_archaea"/>
</dbReference>
<evidence type="ECO:0000313" key="7">
    <source>
        <dbReference type="EMBL" id="HIP56592.1"/>
    </source>
</evidence>
<dbReference type="Pfam" id="PF03725">
    <property type="entry name" value="RNase_PH_C"/>
    <property type="match status" value="1"/>
</dbReference>
<dbReference type="EMBL" id="DQTV01000015">
    <property type="protein sequence ID" value="HIP56592.1"/>
    <property type="molecule type" value="Genomic_DNA"/>
</dbReference>
<dbReference type="SUPFAM" id="SSF55666">
    <property type="entry name" value="Ribonuclease PH domain 2-like"/>
    <property type="match status" value="1"/>
</dbReference>
<dbReference type="CDD" id="cd11365">
    <property type="entry name" value="RNase_PH_archRRP42"/>
    <property type="match status" value="1"/>
</dbReference>
<evidence type="ECO:0000256" key="3">
    <source>
        <dbReference type="ARBA" id="ARBA00022835"/>
    </source>
</evidence>
<sequence length="277" mass="29979">MSVTPEQPVIPKIRLNAILNVMSKGVHTDKRPLHSYRQIEIKTGVVPNAEGSALVKLGNTQVIAGVKLEVGQPYPDTPNEGVLIVNTEFVPAASPTFEPGPPDENAIELARVIDRSLREPRVIDLSKLVIIPGKKVWLVWLDIYVLDHDGNLLDASMLAAMAALATTKIPKYEVNPGTGEVVIDRTTRTTPLPISKFVATVTVNKIGNYLVIDPNQEEESIATARLAISVSEDGTIVGMQKMGMGYFTEDEIVKAIELALQKGPELINTIKASIGMG</sequence>
<organism evidence="7 8">
    <name type="scientific">Ignisphaera aggregans</name>
    <dbReference type="NCBI Taxonomy" id="334771"/>
    <lineage>
        <taxon>Archaea</taxon>
        <taxon>Thermoproteota</taxon>
        <taxon>Thermoprotei</taxon>
        <taxon>Desulfurococcales</taxon>
        <taxon>Desulfurococcaceae</taxon>
        <taxon>Ignisphaera</taxon>
    </lineage>
</organism>
<comment type="similarity">
    <text evidence="4">Belongs to the RNase PH family. Rrp42 subfamily.</text>
</comment>
<protein>
    <recommendedName>
        <fullName evidence="4">Exosome complex component Rrp42</fullName>
    </recommendedName>
</protein>
<dbReference type="InterPro" id="IPR050590">
    <property type="entry name" value="Exosome_comp_Rrp42_subfam"/>
</dbReference>
<comment type="subcellular location">
    <subcellularLocation>
        <location evidence="1 4">Cytoplasm</location>
    </subcellularLocation>
</comment>
<keyword evidence="2 4" id="KW-0963">Cytoplasm</keyword>
<comment type="function">
    <text evidence="4">Non-catalytic component of the exosome, which is a complex involved in RNA degradation. Contributes to the structuring of the Rrp41 active site.</text>
</comment>
<feature type="domain" description="Exoribonuclease phosphorolytic" evidence="6">
    <location>
        <begin position="197"/>
        <end position="261"/>
    </location>
</feature>
<gene>
    <name evidence="4" type="primary">rrp42</name>
    <name evidence="7" type="ORF">EYH02_00765</name>
</gene>
<dbReference type="InterPro" id="IPR020568">
    <property type="entry name" value="Ribosomal_Su5_D2-typ_SF"/>
</dbReference>
<keyword evidence="3 4" id="KW-0271">Exosome</keyword>
<evidence type="ECO:0000259" key="5">
    <source>
        <dbReference type="Pfam" id="PF01138"/>
    </source>
</evidence>
<dbReference type="InterPro" id="IPR015847">
    <property type="entry name" value="ExoRNase_PH_dom2"/>
</dbReference>
<accession>A0A832YXX2</accession>
<dbReference type="GO" id="GO:0016075">
    <property type="term" value="P:rRNA catabolic process"/>
    <property type="evidence" value="ECO:0007669"/>
    <property type="project" value="TreeGrafter"/>
</dbReference>
<dbReference type="GO" id="GO:0000177">
    <property type="term" value="C:cytoplasmic exosome (RNase complex)"/>
    <property type="evidence" value="ECO:0007669"/>
    <property type="project" value="TreeGrafter"/>
</dbReference>
<dbReference type="Gene3D" id="3.30.230.70">
    <property type="entry name" value="GHMP Kinase, N-terminal domain"/>
    <property type="match status" value="1"/>
</dbReference>
<evidence type="ECO:0000256" key="1">
    <source>
        <dbReference type="ARBA" id="ARBA00004496"/>
    </source>
</evidence>
<evidence type="ECO:0000256" key="2">
    <source>
        <dbReference type="ARBA" id="ARBA00022490"/>
    </source>
</evidence>
<dbReference type="HAMAP" id="MF_00622">
    <property type="entry name" value="Exosome_Rrp42"/>
    <property type="match status" value="1"/>
</dbReference>
<dbReference type="NCBIfam" id="NF003282">
    <property type="entry name" value="PRK04282.1-1"/>
    <property type="match status" value="1"/>
</dbReference>
<dbReference type="GO" id="GO:0035925">
    <property type="term" value="F:mRNA 3'-UTR AU-rich region binding"/>
    <property type="evidence" value="ECO:0007669"/>
    <property type="project" value="TreeGrafter"/>
</dbReference>
<evidence type="ECO:0000259" key="6">
    <source>
        <dbReference type="Pfam" id="PF03725"/>
    </source>
</evidence>
<dbReference type="PANTHER" id="PTHR11097">
    <property type="entry name" value="EXOSOME COMPLEX EXONUCLEASE RIBOSOMAL RNA PROCESSING PROTEIN"/>
    <property type="match status" value="1"/>
</dbReference>
<comment type="caution">
    <text evidence="7">The sequence shown here is derived from an EMBL/GenBank/DDBJ whole genome shotgun (WGS) entry which is preliminary data.</text>
</comment>
<dbReference type="FunFam" id="3.30.230.70:FF:000017">
    <property type="entry name" value="Exosome complex component Rrp42"/>
    <property type="match status" value="1"/>
</dbReference>
<evidence type="ECO:0000313" key="8">
    <source>
        <dbReference type="Proteomes" id="UP000605805"/>
    </source>
</evidence>
<dbReference type="Proteomes" id="UP000605805">
    <property type="component" value="Unassembled WGS sequence"/>
</dbReference>
<proteinExistence type="inferred from homology"/>
<dbReference type="PANTHER" id="PTHR11097:SF8">
    <property type="entry name" value="EXOSOME COMPLEX COMPONENT RRP42"/>
    <property type="match status" value="1"/>
</dbReference>